<accession>A0A317T872</accession>
<evidence type="ECO:0000256" key="7">
    <source>
        <dbReference type="ARBA" id="ARBA00022679"/>
    </source>
</evidence>
<keyword evidence="6 10" id="KW-0028">Amino-acid biosynthesis</keyword>
<dbReference type="PANTHER" id="PTHR46911:SF1">
    <property type="entry name" value="2-ISOPROPYLMALATE SYNTHASE"/>
    <property type="match status" value="1"/>
</dbReference>
<keyword evidence="7 10" id="KW-0808">Transferase</keyword>
<reference evidence="13" key="1">
    <citation type="submission" date="2017-10" db="EMBL/GenBank/DDBJ databases">
        <authorList>
            <person name="Gaisin V.A."/>
            <person name="Rysina M.S."/>
            <person name="Grouzdev D.S."/>
        </authorList>
    </citation>
    <scope>NUCLEOTIDE SEQUENCE [LARGE SCALE GENOMIC DNA]</scope>
    <source>
        <strain evidence="13">V1</strain>
    </source>
</reference>
<keyword evidence="10" id="KW-0460">Magnesium</keyword>
<comment type="function">
    <text evidence="10">Catalyzes the condensation of the acetyl group of acetyl-CoA with 3-methyl-2-oxobutanoate (2-ketoisovalerate) to form 3-carboxy-3-hydroxy-4-methylpentanoate (2-isopropylmalate).</text>
</comment>
<proteinExistence type="inferred from homology"/>
<keyword evidence="13" id="KW-1185">Reference proteome</keyword>
<evidence type="ECO:0000256" key="6">
    <source>
        <dbReference type="ARBA" id="ARBA00022605"/>
    </source>
</evidence>
<comment type="caution">
    <text evidence="12">The sequence shown here is derived from an EMBL/GenBank/DDBJ whole genome shotgun (WGS) entry which is preliminary data.</text>
</comment>
<dbReference type="NCBIfam" id="NF002991">
    <property type="entry name" value="PRK03739.1"/>
    <property type="match status" value="1"/>
</dbReference>
<dbReference type="PROSITE" id="PS50991">
    <property type="entry name" value="PYR_CT"/>
    <property type="match status" value="1"/>
</dbReference>
<protein>
    <recommendedName>
        <fullName evidence="4 10">2-isopropylmalate synthase</fullName>
        <ecNumber evidence="4 10">2.3.3.13</ecNumber>
    </recommendedName>
    <alternativeName>
        <fullName evidence="10">Alpha-IPM synthase</fullName>
    </alternativeName>
    <alternativeName>
        <fullName evidence="10">Alpha-isopropylmalate synthase</fullName>
    </alternativeName>
</protein>
<evidence type="ECO:0000259" key="11">
    <source>
        <dbReference type="PROSITE" id="PS50991"/>
    </source>
</evidence>
<dbReference type="OrthoDB" id="9804858at2"/>
<dbReference type="InterPro" id="IPR013709">
    <property type="entry name" value="2-isopropylmalate_synth_dimer"/>
</dbReference>
<dbReference type="Gene3D" id="3.30.160.270">
    <property type="match status" value="1"/>
</dbReference>
<dbReference type="GO" id="GO:0005737">
    <property type="term" value="C:cytoplasm"/>
    <property type="evidence" value="ECO:0007669"/>
    <property type="project" value="UniProtKB-SubCell"/>
</dbReference>
<evidence type="ECO:0000256" key="3">
    <source>
        <dbReference type="ARBA" id="ARBA00009767"/>
    </source>
</evidence>
<dbReference type="Pfam" id="PF08502">
    <property type="entry name" value="LeuA_dimer"/>
    <property type="match status" value="1"/>
</dbReference>
<dbReference type="Pfam" id="PF00682">
    <property type="entry name" value="HMGL-like"/>
    <property type="match status" value="1"/>
</dbReference>
<dbReference type="NCBIfam" id="TIGR00970">
    <property type="entry name" value="leuA_yeast"/>
    <property type="match status" value="1"/>
</dbReference>
<organism evidence="12 13">
    <name type="scientific">Prosthecochloris marina</name>
    <dbReference type="NCBI Taxonomy" id="2017681"/>
    <lineage>
        <taxon>Bacteria</taxon>
        <taxon>Pseudomonadati</taxon>
        <taxon>Chlorobiota</taxon>
        <taxon>Chlorobiia</taxon>
        <taxon>Chlorobiales</taxon>
        <taxon>Chlorobiaceae</taxon>
        <taxon>Prosthecochloris</taxon>
    </lineage>
</organism>
<gene>
    <name evidence="10 12" type="primary">leuA</name>
    <name evidence="12" type="ORF">CR164_04030</name>
</gene>
<dbReference type="GO" id="GO:0003985">
    <property type="term" value="F:acetyl-CoA C-acetyltransferase activity"/>
    <property type="evidence" value="ECO:0007669"/>
    <property type="project" value="UniProtKB-UniRule"/>
</dbReference>
<feature type="domain" description="Pyruvate carboxyltransferase" evidence="11">
    <location>
        <begin position="31"/>
        <end position="305"/>
    </location>
</feature>
<dbReference type="Pfam" id="PF22615">
    <property type="entry name" value="IPMS_D2"/>
    <property type="match status" value="1"/>
</dbReference>
<comment type="cofactor">
    <cofactor evidence="10">
        <name>Mg(2+)</name>
        <dbReference type="ChEBI" id="CHEBI:18420"/>
    </cofactor>
</comment>
<dbReference type="InterPro" id="IPR002034">
    <property type="entry name" value="AIPM/Hcit_synth_CS"/>
</dbReference>
<dbReference type="SMART" id="SM00917">
    <property type="entry name" value="LeuA_dimer"/>
    <property type="match status" value="1"/>
</dbReference>
<evidence type="ECO:0000256" key="2">
    <source>
        <dbReference type="ARBA" id="ARBA00004689"/>
    </source>
</evidence>
<dbReference type="SUPFAM" id="SSF89000">
    <property type="entry name" value="post-HMGL domain-like"/>
    <property type="match status" value="1"/>
</dbReference>
<comment type="pathway">
    <text evidence="2 10">Amino-acid biosynthesis; L-leucine biosynthesis; L-leucine from 3-methyl-2-oxobutanoate: step 1/4.</text>
</comment>
<evidence type="ECO:0000256" key="1">
    <source>
        <dbReference type="ARBA" id="ARBA00000064"/>
    </source>
</evidence>
<keyword evidence="5 10" id="KW-0432">Leucine biosynthesis</keyword>
<dbReference type="GO" id="GO:0000287">
    <property type="term" value="F:magnesium ion binding"/>
    <property type="evidence" value="ECO:0007669"/>
    <property type="project" value="UniProtKB-UniRule"/>
</dbReference>
<feature type="binding site" evidence="10">
    <location>
        <position position="40"/>
    </location>
    <ligand>
        <name>Mg(2+)</name>
        <dbReference type="ChEBI" id="CHEBI:18420"/>
    </ligand>
</feature>
<evidence type="ECO:0000313" key="13">
    <source>
        <dbReference type="Proteomes" id="UP000246278"/>
    </source>
</evidence>
<evidence type="ECO:0000256" key="4">
    <source>
        <dbReference type="ARBA" id="ARBA00012973"/>
    </source>
</evidence>
<evidence type="ECO:0000313" key="12">
    <source>
        <dbReference type="EMBL" id="PWW82913.1"/>
    </source>
</evidence>
<evidence type="ECO:0000256" key="8">
    <source>
        <dbReference type="ARBA" id="ARBA00022723"/>
    </source>
</evidence>
<evidence type="ECO:0000256" key="10">
    <source>
        <dbReference type="HAMAP-Rule" id="MF_00572"/>
    </source>
</evidence>
<name>A0A317T872_9CHLB</name>
<dbReference type="RefSeq" id="WP_110022627.1">
    <property type="nucleotide sequence ID" value="NZ_PDNZ01000002.1"/>
</dbReference>
<dbReference type="GO" id="GO:0009098">
    <property type="term" value="P:L-leucine biosynthetic process"/>
    <property type="evidence" value="ECO:0007669"/>
    <property type="project" value="UniProtKB-UniRule"/>
</dbReference>
<dbReference type="CDD" id="cd07942">
    <property type="entry name" value="DRE_TIM_LeuA"/>
    <property type="match status" value="1"/>
</dbReference>
<feature type="binding site" evidence="10">
    <location>
        <position position="244"/>
    </location>
    <ligand>
        <name>Mg(2+)</name>
        <dbReference type="ChEBI" id="CHEBI:18420"/>
    </ligand>
</feature>
<keyword evidence="8 10" id="KW-0479">Metal-binding</keyword>
<dbReference type="PANTHER" id="PTHR46911">
    <property type="match status" value="1"/>
</dbReference>
<dbReference type="HAMAP" id="MF_00572">
    <property type="entry name" value="LeuA_type2"/>
    <property type="match status" value="1"/>
</dbReference>
<feature type="region of interest" description="Regulatory domain" evidence="10">
    <location>
        <begin position="439"/>
        <end position="565"/>
    </location>
</feature>
<dbReference type="AlphaFoldDB" id="A0A317T872"/>
<dbReference type="PROSITE" id="PS00815">
    <property type="entry name" value="AIPM_HOMOCIT_SYNTH_1"/>
    <property type="match status" value="1"/>
</dbReference>
<comment type="similarity">
    <text evidence="3 10">Belongs to the alpha-IPM synthase/homocitrate synthase family. LeuA type 2 subfamily.</text>
</comment>
<keyword evidence="9 10" id="KW-0100">Branched-chain amino acid biosynthesis</keyword>
<dbReference type="InterPro" id="IPR036230">
    <property type="entry name" value="LeuA_allosteric_dom_sf"/>
</dbReference>
<dbReference type="PROSITE" id="PS00816">
    <property type="entry name" value="AIPM_HOMOCIT_SYNTH_2"/>
    <property type="match status" value="1"/>
</dbReference>
<dbReference type="InterPro" id="IPR039371">
    <property type="entry name" value="LeuA_N_DRE-TIM"/>
</dbReference>
<comment type="subcellular location">
    <subcellularLocation>
        <location evidence="10">Cytoplasm</location>
    </subcellularLocation>
</comment>
<dbReference type="InterPro" id="IPR054692">
    <property type="entry name" value="LeuA-like_post-cat"/>
</dbReference>
<comment type="catalytic activity">
    <reaction evidence="1 10">
        <text>3-methyl-2-oxobutanoate + acetyl-CoA + H2O = (2S)-2-isopropylmalate + CoA + H(+)</text>
        <dbReference type="Rhea" id="RHEA:21524"/>
        <dbReference type="ChEBI" id="CHEBI:1178"/>
        <dbReference type="ChEBI" id="CHEBI:11851"/>
        <dbReference type="ChEBI" id="CHEBI:15377"/>
        <dbReference type="ChEBI" id="CHEBI:15378"/>
        <dbReference type="ChEBI" id="CHEBI:57287"/>
        <dbReference type="ChEBI" id="CHEBI:57288"/>
        <dbReference type="EC" id="2.3.3.13"/>
    </reaction>
</comment>
<dbReference type="SUPFAM" id="SSF110921">
    <property type="entry name" value="2-isopropylmalate synthase LeuA, allosteric (dimerisation) domain"/>
    <property type="match status" value="1"/>
</dbReference>
<dbReference type="InterPro" id="IPR000891">
    <property type="entry name" value="PYR_CT"/>
</dbReference>
<dbReference type="GO" id="GO:0003852">
    <property type="term" value="F:2-isopropylmalate synthase activity"/>
    <property type="evidence" value="ECO:0007669"/>
    <property type="project" value="UniProtKB-UniRule"/>
</dbReference>
<feature type="binding site" evidence="10">
    <location>
        <position position="280"/>
    </location>
    <ligand>
        <name>Mg(2+)</name>
        <dbReference type="ChEBI" id="CHEBI:18420"/>
    </ligand>
</feature>
<dbReference type="EMBL" id="PDNZ01000002">
    <property type="protein sequence ID" value="PWW82913.1"/>
    <property type="molecule type" value="Genomic_DNA"/>
</dbReference>
<dbReference type="Proteomes" id="UP000246278">
    <property type="component" value="Unassembled WGS sequence"/>
</dbReference>
<sequence length="565" mass="63273">MATMNYEKYEPYPAVDISERTWPDNRIIKAPLWCSIDLRDGNQALPVPMSVEEKLDMFKLLVDIGFKEIEVGFPSAAVVEFQFVRRLIEENLIPDDVTIQVLTQAREHLIRKTFDALEGVNNAIVHLYNSTSTVQRDVVFRMDREEIKNIAVRGTRLVRELKEASGNKGIRFQYSPESFTGTELDYALDVCHAVMDEWGASEDDTIIINLPSTVEMSTPNIFADRIEWFCRNIKDRRAVIVSVHTHNDRGTAVASAELAVMAGADRVEGALFGNGERCGNLDIVTMALNLCTQGVDPELDLSDLSYIREVYCRTTRMIVHPRQPYSGELVYTAFSGSHQDAISKGMKAFKRSGKNLWDVPYLPIDPKDVGCSYEAIVRINSQSGKGGVAYIMENDFGYEIPKWMQPSFGAVVQSKVDQNGKELLPKEVLDLFHDEYIRLHETYSMKKCTINWEDRDLERDDEVSTTIQCVLDRGGHGIAFSAWGNGPVDAFVRGVNQHTGLDFSVDEYAEHAIGHSADAKAVAYVRIKDIGGRESIGAGIDSNISLASIKAVLSAVNRLENQVKR</sequence>
<dbReference type="InterPro" id="IPR013785">
    <property type="entry name" value="Aldolase_TIM"/>
</dbReference>
<evidence type="ECO:0000256" key="9">
    <source>
        <dbReference type="ARBA" id="ARBA00023304"/>
    </source>
</evidence>
<feature type="binding site" evidence="10">
    <location>
        <position position="246"/>
    </location>
    <ligand>
        <name>Mg(2+)</name>
        <dbReference type="ChEBI" id="CHEBI:18420"/>
    </ligand>
</feature>
<comment type="subunit">
    <text evidence="10">Homodimer.</text>
</comment>
<keyword evidence="10" id="KW-0963">Cytoplasm</keyword>
<dbReference type="Gene3D" id="3.20.20.70">
    <property type="entry name" value="Aldolase class I"/>
    <property type="match status" value="1"/>
</dbReference>
<dbReference type="UniPathway" id="UPA00048">
    <property type="reaction ID" value="UER00070"/>
</dbReference>
<dbReference type="SUPFAM" id="SSF51569">
    <property type="entry name" value="Aldolase"/>
    <property type="match status" value="1"/>
</dbReference>
<dbReference type="InterPro" id="IPR005668">
    <property type="entry name" value="IPM_Synthase"/>
</dbReference>
<evidence type="ECO:0000256" key="5">
    <source>
        <dbReference type="ARBA" id="ARBA00022430"/>
    </source>
</evidence>
<dbReference type="EC" id="2.3.3.13" evidence="4 10"/>